<dbReference type="EMBL" id="ML976616">
    <property type="protein sequence ID" value="KAF1846744.1"/>
    <property type="molecule type" value="Genomic_DNA"/>
</dbReference>
<dbReference type="AlphaFoldDB" id="A0A9P4GK93"/>
<dbReference type="PANTHER" id="PTHR14209:SF19">
    <property type="entry name" value="ISOAMYL ACETATE-HYDROLYZING ESTERASE 1 HOMOLOG"/>
    <property type="match status" value="1"/>
</dbReference>
<name>A0A9P4GK93_9PLEO</name>
<dbReference type="RefSeq" id="XP_040789307.1">
    <property type="nucleotide sequence ID" value="XM_040935026.1"/>
</dbReference>
<keyword evidence="1" id="KW-0378">Hydrolase</keyword>
<organism evidence="1 2">
    <name type="scientific">Cucurbitaria berberidis CBS 394.84</name>
    <dbReference type="NCBI Taxonomy" id="1168544"/>
    <lineage>
        <taxon>Eukaryota</taxon>
        <taxon>Fungi</taxon>
        <taxon>Dikarya</taxon>
        <taxon>Ascomycota</taxon>
        <taxon>Pezizomycotina</taxon>
        <taxon>Dothideomycetes</taxon>
        <taxon>Pleosporomycetidae</taxon>
        <taxon>Pleosporales</taxon>
        <taxon>Pleosporineae</taxon>
        <taxon>Cucurbitariaceae</taxon>
        <taxon>Cucurbitaria</taxon>
    </lineage>
</organism>
<dbReference type="InterPro" id="IPR045136">
    <property type="entry name" value="Iah1-like"/>
</dbReference>
<accession>A0A9P4GK93</accession>
<dbReference type="OrthoDB" id="671439at2759"/>
<protein>
    <submittedName>
        <fullName evidence="1">SGNH hydrolase</fullName>
    </submittedName>
</protein>
<evidence type="ECO:0000313" key="2">
    <source>
        <dbReference type="Proteomes" id="UP000800039"/>
    </source>
</evidence>
<dbReference type="Pfam" id="PF00657">
    <property type="entry name" value="Lipase_GDSL"/>
    <property type="match status" value="1"/>
</dbReference>
<dbReference type="PANTHER" id="PTHR14209">
    <property type="entry name" value="ISOAMYL ACETATE-HYDROLYZING ESTERASE 1"/>
    <property type="match status" value="1"/>
</dbReference>
<sequence length="266" mass="29484">MASSENPPNFILFGDSLTEWSFSEATEGFGWFLEKKYTGKVNIVNEGSLMVRSRYTSSALAGDFDRIISRATASNASPTLLFTIFLGANDACRFEANIRAFIETILTQDAMLNTKIVLIAPPPINSPASSRGSMTEEEVEDANQWKREAPRYKTYMSKKRYAEGIMRIASEYEETGRVVGLDFWQAVVTAGLEEHERLNGDKNADSDGVGYDEELPPGSGLVGAKQFGKGWFADGLHLDVKGYKVLSEALFGLITRQWPELAPERL</sequence>
<dbReference type="InterPro" id="IPR036514">
    <property type="entry name" value="SGNH_hydro_sf"/>
</dbReference>
<dbReference type="GO" id="GO:0016788">
    <property type="term" value="F:hydrolase activity, acting on ester bonds"/>
    <property type="evidence" value="ECO:0007669"/>
    <property type="project" value="InterPro"/>
</dbReference>
<evidence type="ECO:0000313" key="1">
    <source>
        <dbReference type="EMBL" id="KAF1846744.1"/>
    </source>
</evidence>
<reference evidence="1" key="1">
    <citation type="submission" date="2020-01" db="EMBL/GenBank/DDBJ databases">
        <authorList>
            <consortium name="DOE Joint Genome Institute"/>
            <person name="Haridas S."/>
            <person name="Albert R."/>
            <person name="Binder M."/>
            <person name="Bloem J."/>
            <person name="Labutti K."/>
            <person name="Salamov A."/>
            <person name="Andreopoulos B."/>
            <person name="Baker S.E."/>
            <person name="Barry K."/>
            <person name="Bills G."/>
            <person name="Bluhm B.H."/>
            <person name="Cannon C."/>
            <person name="Castanera R."/>
            <person name="Culley D.E."/>
            <person name="Daum C."/>
            <person name="Ezra D."/>
            <person name="Gonzalez J.B."/>
            <person name="Henrissat B."/>
            <person name="Kuo A."/>
            <person name="Liang C."/>
            <person name="Lipzen A."/>
            <person name="Lutzoni F."/>
            <person name="Magnuson J."/>
            <person name="Mondo S."/>
            <person name="Nolan M."/>
            <person name="Ohm R."/>
            <person name="Pangilinan J."/>
            <person name="Park H.-J."/>
            <person name="Ramirez L."/>
            <person name="Alfaro M."/>
            <person name="Sun H."/>
            <person name="Tritt A."/>
            <person name="Yoshinaga Y."/>
            <person name="Zwiers L.-H."/>
            <person name="Turgeon B.G."/>
            <person name="Goodwin S.B."/>
            <person name="Spatafora J.W."/>
            <person name="Crous P.W."/>
            <person name="Grigoriev I.V."/>
        </authorList>
    </citation>
    <scope>NUCLEOTIDE SEQUENCE</scope>
    <source>
        <strain evidence="1">CBS 394.84</strain>
    </source>
</reference>
<dbReference type="GeneID" id="63852277"/>
<dbReference type="Proteomes" id="UP000800039">
    <property type="component" value="Unassembled WGS sequence"/>
</dbReference>
<gene>
    <name evidence="1" type="ORF">K460DRAFT_377887</name>
</gene>
<keyword evidence="2" id="KW-1185">Reference proteome</keyword>
<dbReference type="SUPFAM" id="SSF52266">
    <property type="entry name" value="SGNH hydrolase"/>
    <property type="match status" value="1"/>
</dbReference>
<dbReference type="Gene3D" id="3.40.50.1110">
    <property type="entry name" value="SGNH hydrolase"/>
    <property type="match status" value="1"/>
</dbReference>
<comment type="caution">
    <text evidence="1">The sequence shown here is derived from an EMBL/GenBank/DDBJ whole genome shotgun (WGS) entry which is preliminary data.</text>
</comment>
<proteinExistence type="predicted"/>
<dbReference type="InterPro" id="IPR001087">
    <property type="entry name" value="GDSL"/>
</dbReference>